<dbReference type="PANTHER" id="PTHR35526">
    <property type="entry name" value="ANTI-SIGMA-F FACTOR RSBW-RELATED"/>
    <property type="match status" value="1"/>
</dbReference>
<dbReference type="RefSeq" id="WP_245939217.1">
    <property type="nucleotide sequence ID" value="NZ_FZOF01000028.1"/>
</dbReference>
<accession>A0A239MWR0</accession>
<dbReference type="EMBL" id="FZOF01000028">
    <property type="protein sequence ID" value="SNT47146.1"/>
    <property type="molecule type" value="Genomic_DNA"/>
</dbReference>
<evidence type="ECO:0000313" key="4">
    <source>
        <dbReference type="Proteomes" id="UP000198280"/>
    </source>
</evidence>
<dbReference type="PANTHER" id="PTHR35526:SF3">
    <property type="entry name" value="ANTI-SIGMA-F FACTOR RSBW"/>
    <property type="match status" value="1"/>
</dbReference>
<dbReference type="InterPro" id="IPR003594">
    <property type="entry name" value="HATPase_dom"/>
</dbReference>
<evidence type="ECO:0000256" key="1">
    <source>
        <dbReference type="ARBA" id="ARBA00022527"/>
    </source>
</evidence>
<reference evidence="3 4" key="1">
    <citation type="submission" date="2017-06" db="EMBL/GenBank/DDBJ databases">
        <authorList>
            <person name="Kim H.J."/>
            <person name="Triplett B.A."/>
        </authorList>
    </citation>
    <scope>NUCLEOTIDE SEQUENCE [LARGE SCALE GENOMIC DNA]</scope>
    <source>
        <strain evidence="3 4">CGMCC 4.1858</strain>
    </source>
</reference>
<dbReference type="InterPro" id="IPR050267">
    <property type="entry name" value="Anti-sigma-factor_SerPK"/>
</dbReference>
<dbReference type="InterPro" id="IPR036890">
    <property type="entry name" value="HATPase_C_sf"/>
</dbReference>
<keyword evidence="4" id="KW-1185">Reference proteome</keyword>
<gene>
    <name evidence="3" type="ORF">SAMN05216252_128103</name>
</gene>
<proteinExistence type="predicted"/>
<organism evidence="3 4">
    <name type="scientific">Actinacidiphila glaucinigra</name>
    <dbReference type="NCBI Taxonomy" id="235986"/>
    <lineage>
        <taxon>Bacteria</taxon>
        <taxon>Bacillati</taxon>
        <taxon>Actinomycetota</taxon>
        <taxon>Actinomycetes</taxon>
        <taxon>Kitasatosporales</taxon>
        <taxon>Streptomycetaceae</taxon>
        <taxon>Actinacidiphila</taxon>
    </lineage>
</organism>
<feature type="domain" description="Histidine kinase/HSP90-like ATPase" evidence="2">
    <location>
        <begin position="54"/>
        <end position="161"/>
    </location>
</feature>
<evidence type="ECO:0000259" key="2">
    <source>
        <dbReference type="Pfam" id="PF13581"/>
    </source>
</evidence>
<protein>
    <submittedName>
        <fullName evidence="3">Anti-sigma regulatory factor (Ser/Thr protein kinase)</fullName>
    </submittedName>
</protein>
<dbReference type="AlphaFoldDB" id="A0A239MWR0"/>
<dbReference type="SUPFAM" id="SSF55874">
    <property type="entry name" value="ATPase domain of HSP90 chaperone/DNA topoisomerase II/histidine kinase"/>
    <property type="match status" value="1"/>
</dbReference>
<sequence length="168" mass="18194">MATQAVGTDEAHTPASWLARQLRLWSRTLEPVRPLHAPAGRTTARHSSWPLAHELTSVGRARGLVRAQAGGWGLGDLADTLELLVSELVTNALRHARGPVRLNLRVQGAFLRCEVEDINPRTPVRRVADGEAEGGRGIEILALLSDAWGTDRTATGKTTWFELTVPAA</sequence>
<keyword evidence="3" id="KW-0418">Kinase</keyword>
<dbReference type="CDD" id="cd16936">
    <property type="entry name" value="HATPase_RsbW-like"/>
    <property type="match status" value="1"/>
</dbReference>
<evidence type="ECO:0000313" key="3">
    <source>
        <dbReference type="EMBL" id="SNT47146.1"/>
    </source>
</evidence>
<keyword evidence="3" id="KW-0808">Transferase</keyword>
<dbReference type="Proteomes" id="UP000198280">
    <property type="component" value="Unassembled WGS sequence"/>
</dbReference>
<dbReference type="Pfam" id="PF13581">
    <property type="entry name" value="HATPase_c_2"/>
    <property type="match status" value="1"/>
</dbReference>
<dbReference type="Gene3D" id="3.30.565.10">
    <property type="entry name" value="Histidine kinase-like ATPase, C-terminal domain"/>
    <property type="match status" value="1"/>
</dbReference>
<dbReference type="FunFam" id="3.30.565.10:FF:000028">
    <property type="entry name" value="PAS sensor protein"/>
    <property type="match status" value="1"/>
</dbReference>
<dbReference type="GO" id="GO:0004674">
    <property type="term" value="F:protein serine/threonine kinase activity"/>
    <property type="evidence" value="ECO:0007669"/>
    <property type="project" value="UniProtKB-KW"/>
</dbReference>
<name>A0A239MWR0_9ACTN</name>
<keyword evidence="1" id="KW-0723">Serine/threonine-protein kinase</keyword>